<dbReference type="Gene3D" id="3.30.930.10">
    <property type="entry name" value="Bira Bifunctional Protein, Domain 2"/>
    <property type="match status" value="1"/>
</dbReference>
<comment type="subunit">
    <text evidence="3 11">Homodimer.</text>
</comment>
<evidence type="ECO:0000256" key="6">
    <source>
        <dbReference type="ARBA" id="ARBA00022741"/>
    </source>
</evidence>
<evidence type="ECO:0000313" key="14">
    <source>
        <dbReference type="EMBL" id="SNR66327.1"/>
    </source>
</evidence>
<dbReference type="NCBIfam" id="TIGR00442">
    <property type="entry name" value="hisS"/>
    <property type="match status" value="1"/>
</dbReference>
<keyword evidence="8 11" id="KW-0648">Protein biosynthesis</keyword>
<comment type="similarity">
    <text evidence="2 11">Belongs to the class-II aminoacyl-tRNA synthetase family.</text>
</comment>
<dbReference type="InterPro" id="IPR015807">
    <property type="entry name" value="His-tRNA-ligase"/>
</dbReference>
<dbReference type="EMBL" id="FZOB01000002">
    <property type="protein sequence ID" value="SNR66327.1"/>
    <property type="molecule type" value="Genomic_DNA"/>
</dbReference>
<sequence length="410" mass="47143">MEIRTIRGVEDIIPPESEKFEKIVETFKSVVRLYGFKKVILPTFEDVTLFTRSVGETTDIVQKEMYIFEDRGGRKIALRPEGTASAVRAYIQHGVHAKEPFTKWFYIGPMFRYERPQAGRNRQFYQAGCEIFGIANPGIDAELIKMAETILKKLNIKYTLEINSIGCEKCRPDYKKKLIEYLSSKRESLCEDCKNRLERNPLRVLDCKNENCKKVAENAPFITDYLCNECKTHFEKVREILESLNVNFSVNPFMVRGLDYYTKTVFEFKSKELGAQSTVLAGGRYDNLIKELGGPKTPALGFAMGIERVMLLLKNNEKNRSGVFIATFGEKAYTEGLKIAEILREKGIYTEIDHRQGSFKSQFKTANRLNMRYVIIIGDEEVENGFYSFKCLETGKQEKIESLAELIARI</sequence>
<dbReference type="SUPFAM" id="SSF55681">
    <property type="entry name" value="Class II aaRS and biotin synthetases"/>
    <property type="match status" value="1"/>
</dbReference>
<dbReference type="InterPro" id="IPR033656">
    <property type="entry name" value="HisRS_anticodon"/>
</dbReference>
<comment type="subcellular location">
    <subcellularLocation>
        <location evidence="1 11">Cytoplasm</location>
    </subcellularLocation>
</comment>
<keyword evidence="4 11" id="KW-0963">Cytoplasm</keyword>
<keyword evidence="9 11" id="KW-0030">Aminoacyl-tRNA synthetase</keyword>
<dbReference type="Gene3D" id="3.40.50.800">
    <property type="entry name" value="Anticodon-binding domain"/>
    <property type="match status" value="1"/>
</dbReference>
<dbReference type="OrthoDB" id="9800814at2"/>
<keyword evidence="5 11" id="KW-0436">Ligase</keyword>
<dbReference type="GO" id="GO:0005524">
    <property type="term" value="F:ATP binding"/>
    <property type="evidence" value="ECO:0007669"/>
    <property type="project" value="UniProtKB-UniRule"/>
</dbReference>
<evidence type="ECO:0000259" key="13">
    <source>
        <dbReference type="PROSITE" id="PS50862"/>
    </source>
</evidence>
<feature type="binding site" evidence="12">
    <location>
        <position position="126"/>
    </location>
    <ligand>
        <name>L-histidine</name>
        <dbReference type="ChEBI" id="CHEBI:57595"/>
    </ligand>
</feature>
<dbReference type="SUPFAM" id="SSF52954">
    <property type="entry name" value="Class II aaRS ABD-related"/>
    <property type="match status" value="1"/>
</dbReference>
<dbReference type="InterPro" id="IPR036621">
    <property type="entry name" value="Anticodon-bd_dom_sf"/>
</dbReference>
<dbReference type="CDD" id="cd00773">
    <property type="entry name" value="HisRS-like_core"/>
    <property type="match status" value="1"/>
</dbReference>
<keyword evidence="15" id="KW-1185">Reference proteome</keyword>
<feature type="binding site" evidence="12">
    <location>
        <position position="112"/>
    </location>
    <ligand>
        <name>L-histidine</name>
        <dbReference type="ChEBI" id="CHEBI:57595"/>
    </ligand>
</feature>
<dbReference type="InterPro" id="IPR006195">
    <property type="entry name" value="aa-tRNA-synth_II"/>
</dbReference>
<dbReference type="GO" id="GO:0006427">
    <property type="term" value="P:histidyl-tRNA aminoacylation"/>
    <property type="evidence" value="ECO:0007669"/>
    <property type="project" value="UniProtKB-UniRule"/>
</dbReference>
<evidence type="ECO:0000313" key="15">
    <source>
        <dbReference type="Proteomes" id="UP000198405"/>
    </source>
</evidence>
<evidence type="ECO:0000256" key="11">
    <source>
        <dbReference type="HAMAP-Rule" id="MF_00127"/>
    </source>
</evidence>
<feature type="binding site" evidence="12">
    <location>
        <begin position="260"/>
        <end position="261"/>
    </location>
    <ligand>
        <name>L-histidine</name>
        <dbReference type="ChEBI" id="CHEBI:57595"/>
    </ligand>
</feature>
<comment type="catalytic activity">
    <reaction evidence="10 11">
        <text>tRNA(His) + L-histidine + ATP = L-histidyl-tRNA(His) + AMP + diphosphate + H(+)</text>
        <dbReference type="Rhea" id="RHEA:17313"/>
        <dbReference type="Rhea" id="RHEA-COMP:9665"/>
        <dbReference type="Rhea" id="RHEA-COMP:9689"/>
        <dbReference type="ChEBI" id="CHEBI:15378"/>
        <dbReference type="ChEBI" id="CHEBI:30616"/>
        <dbReference type="ChEBI" id="CHEBI:33019"/>
        <dbReference type="ChEBI" id="CHEBI:57595"/>
        <dbReference type="ChEBI" id="CHEBI:78442"/>
        <dbReference type="ChEBI" id="CHEBI:78527"/>
        <dbReference type="ChEBI" id="CHEBI:456215"/>
        <dbReference type="EC" id="6.1.1.21"/>
    </reaction>
</comment>
<evidence type="ECO:0000256" key="10">
    <source>
        <dbReference type="ARBA" id="ARBA00047639"/>
    </source>
</evidence>
<protein>
    <recommendedName>
        <fullName evidence="11">Histidine--tRNA ligase</fullName>
        <ecNumber evidence="11">6.1.1.21</ecNumber>
    </recommendedName>
    <alternativeName>
        <fullName evidence="11">Histidyl-tRNA synthetase</fullName>
        <shortName evidence="11">HisRS</shortName>
    </alternativeName>
</protein>
<feature type="binding site" evidence="12">
    <location>
        <position position="130"/>
    </location>
    <ligand>
        <name>L-histidine</name>
        <dbReference type="ChEBI" id="CHEBI:57595"/>
    </ligand>
</feature>
<dbReference type="Pfam" id="PF03129">
    <property type="entry name" value="HGTP_anticodon"/>
    <property type="match status" value="1"/>
</dbReference>
<evidence type="ECO:0000256" key="3">
    <source>
        <dbReference type="ARBA" id="ARBA00011738"/>
    </source>
</evidence>
<evidence type="ECO:0000256" key="2">
    <source>
        <dbReference type="ARBA" id="ARBA00008226"/>
    </source>
</evidence>
<dbReference type="PANTHER" id="PTHR43707:SF1">
    <property type="entry name" value="HISTIDINE--TRNA LIGASE, MITOCHONDRIAL-RELATED"/>
    <property type="match status" value="1"/>
</dbReference>
<dbReference type="RefSeq" id="WP_089322553.1">
    <property type="nucleotide sequence ID" value="NZ_FZOB01000002.1"/>
</dbReference>
<dbReference type="InterPro" id="IPR045864">
    <property type="entry name" value="aa-tRNA-synth_II/BPL/LPL"/>
</dbReference>
<dbReference type="PROSITE" id="PS50862">
    <property type="entry name" value="AA_TRNA_LIGASE_II"/>
    <property type="match status" value="1"/>
</dbReference>
<dbReference type="Proteomes" id="UP000198405">
    <property type="component" value="Unassembled WGS sequence"/>
</dbReference>
<evidence type="ECO:0000256" key="8">
    <source>
        <dbReference type="ARBA" id="ARBA00022917"/>
    </source>
</evidence>
<dbReference type="PIRSF" id="PIRSF001549">
    <property type="entry name" value="His-tRNA_synth"/>
    <property type="match status" value="1"/>
</dbReference>
<dbReference type="HAMAP" id="MF_00127">
    <property type="entry name" value="His_tRNA_synth"/>
    <property type="match status" value="1"/>
</dbReference>
<feature type="domain" description="Aminoacyl-transfer RNA synthetases class-II family profile" evidence="13">
    <location>
        <begin position="21"/>
        <end position="313"/>
    </location>
</feature>
<dbReference type="InterPro" id="IPR041715">
    <property type="entry name" value="HisRS-like_core"/>
</dbReference>
<evidence type="ECO:0000256" key="4">
    <source>
        <dbReference type="ARBA" id="ARBA00022490"/>
    </source>
</evidence>
<evidence type="ECO:0000256" key="5">
    <source>
        <dbReference type="ARBA" id="ARBA00022598"/>
    </source>
</evidence>
<evidence type="ECO:0000256" key="9">
    <source>
        <dbReference type="ARBA" id="ARBA00023146"/>
    </source>
</evidence>
<dbReference type="Pfam" id="PF13393">
    <property type="entry name" value="tRNA-synt_His"/>
    <property type="match status" value="1"/>
</dbReference>
<accession>A0A238Y5F2</accession>
<dbReference type="EC" id="6.1.1.21" evidence="11"/>
<dbReference type="GO" id="GO:0004821">
    <property type="term" value="F:histidine-tRNA ligase activity"/>
    <property type="evidence" value="ECO:0007669"/>
    <property type="project" value="UniProtKB-UniRule"/>
</dbReference>
<feature type="binding site" evidence="12">
    <location>
        <begin position="81"/>
        <end position="83"/>
    </location>
    <ligand>
        <name>L-histidine</name>
        <dbReference type="ChEBI" id="CHEBI:57595"/>
    </ligand>
</feature>
<reference evidence="15" key="1">
    <citation type="submission" date="2017-06" db="EMBL/GenBank/DDBJ databases">
        <authorList>
            <person name="Varghese N."/>
            <person name="Submissions S."/>
        </authorList>
    </citation>
    <scope>NUCLEOTIDE SEQUENCE [LARGE SCALE GENOMIC DNA]</scope>
    <source>
        <strain evidence="15">DSM 15668</strain>
    </source>
</reference>
<dbReference type="GO" id="GO:0005737">
    <property type="term" value="C:cytoplasm"/>
    <property type="evidence" value="ECO:0007669"/>
    <property type="project" value="UniProtKB-SubCell"/>
</dbReference>
<name>A0A238Y5F2_9BACT</name>
<proteinExistence type="inferred from homology"/>
<keyword evidence="6 11" id="KW-0547">Nucleotide-binding</keyword>
<evidence type="ECO:0000256" key="7">
    <source>
        <dbReference type="ARBA" id="ARBA00022840"/>
    </source>
</evidence>
<dbReference type="InterPro" id="IPR004516">
    <property type="entry name" value="HisRS/HisZ"/>
</dbReference>
<keyword evidence="7 11" id="KW-0067">ATP-binding</keyword>
<dbReference type="InterPro" id="IPR004154">
    <property type="entry name" value="Anticodon-bd"/>
</dbReference>
<feature type="binding site" evidence="12">
    <location>
        <position position="256"/>
    </location>
    <ligand>
        <name>L-histidine</name>
        <dbReference type="ChEBI" id="CHEBI:57595"/>
    </ligand>
</feature>
<dbReference type="PANTHER" id="PTHR43707">
    <property type="entry name" value="HISTIDYL-TRNA SYNTHETASE"/>
    <property type="match status" value="1"/>
</dbReference>
<dbReference type="CDD" id="cd00859">
    <property type="entry name" value="HisRS_anticodon"/>
    <property type="match status" value="1"/>
</dbReference>
<gene>
    <name evidence="11" type="primary">hisS</name>
    <name evidence="14" type="ORF">SAMN06265340_102130</name>
</gene>
<organism evidence="14 15">
    <name type="scientific">Desulfurobacterium atlanticum</name>
    <dbReference type="NCBI Taxonomy" id="240169"/>
    <lineage>
        <taxon>Bacteria</taxon>
        <taxon>Pseudomonadati</taxon>
        <taxon>Aquificota</taxon>
        <taxon>Aquificia</taxon>
        <taxon>Desulfurobacteriales</taxon>
        <taxon>Desulfurobacteriaceae</taxon>
        <taxon>Desulfurobacterium</taxon>
    </lineage>
</organism>
<dbReference type="AlphaFoldDB" id="A0A238Y5F2"/>
<evidence type="ECO:0000256" key="1">
    <source>
        <dbReference type="ARBA" id="ARBA00004496"/>
    </source>
</evidence>
<evidence type="ECO:0000256" key="12">
    <source>
        <dbReference type="PIRSR" id="PIRSR001549-1"/>
    </source>
</evidence>
<dbReference type="FunFam" id="3.30.930.10:FF:000005">
    <property type="entry name" value="Histidine--tRNA ligase"/>
    <property type="match status" value="1"/>
</dbReference>